<name>A0AAV2Q7Q2_MEGNR</name>
<sequence>MPRNNGVASLQSSTLGHIAHLLRRLCRDEGITRKDVEYVLKHIKSHLPPQIQSLVCHALLHEKQKPIFPELLNDKYAYIVTHMNGQYIWINDNPKLLPWLPGLNGQHIRSLKLTGGNLQPMNDEDRDYYLVHKLRPLYNFMCTLQNLVSLQCSQLCNNYMLELLSINCPNLENVNVEMCTDIDDIGAFYLGGHFPTDDTYKQIRRGTQIESKSVCRKLKKVNLEYTLACTTSAAMLLHLCLELEELVVCPDVNMGDVFTLLHGANPDRYPDVKRRYALKSLRTNMELDENVLALMVQTCPKLEDITLRCNGVERKDRNLVANLLSLNLKSLYVMNCNTRSLLWYLEQKGKYLKELTVSHLVMAPASLTFTRTHLQHVIHYCPGLTHFSLMLNNGPIEPDVPYTHFGKELSYFTCLEYLRLEGTSVTPEDLAIFVVKNVKLEELRILIHSLEILDDKVLFDLLSSGALVNLVNLFLYRPMLTAAGLKRLLVGCPQLQMVGPLSSWAITKKDREELMKDIRTNNWDLNLDSPEINHMMII</sequence>
<comment type="caution">
    <text evidence="1">The sequence shown here is derived from an EMBL/GenBank/DDBJ whole genome shotgun (WGS) entry which is preliminary data.</text>
</comment>
<protein>
    <submittedName>
        <fullName evidence="1">Uncharacterized protein</fullName>
    </submittedName>
</protein>
<dbReference type="PANTHER" id="PTHR13318">
    <property type="entry name" value="PARTNER OF PAIRED, ISOFORM B-RELATED"/>
    <property type="match status" value="1"/>
</dbReference>
<dbReference type="SUPFAM" id="SSF52047">
    <property type="entry name" value="RNI-like"/>
    <property type="match status" value="1"/>
</dbReference>
<dbReference type="InterPro" id="IPR032675">
    <property type="entry name" value="LRR_dom_sf"/>
</dbReference>
<evidence type="ECO:0000313" key="1">
    <source>
        <dbReference type="EMBL" id="CAL4071857.1"/>
    </source>
</evidence>
<dbReference type="GO" id="GO:0019005">
    <property type="term" value="C:SCF ubiquitin ligase complex"/>
    <property type="evidence" value="ECO:0007669"/>
    <property type="project" value="TreeGrafter"/>
</dbReference>
<reference evidence="1 2" key="1">
    <citation type="submission" date="2024-05" db="EMBL/GenBank/DDBJ databases">
        <authorList>
            <person name="Wallberg A."/>
        </authorList>
    </citation>
    <scope>NUCLEOTIDE SEQUENCE [LARGE SCALE GENOMIC DNA]</scope>
</reference>
<dbReference type="EMBL" id="CAXKWB010004056">
    <property type="protein sequence ID" value="CAL4071857.1"/>
    <property type="molecule type" value="Genomic_DNA"/>
</dbReference>
<dbReference type="Proteomes" id="UP001497623">
    <property type="component" value="Unassembled WGS sequence"/>
</dbReference>
<dbReference type="Gene3D" id="3.80.10.10">
    <property type="entry name" value="Ribonuclease Inhibitor"/>
    <property type="match status" value="2"/>
</dbReference>
<evidence type="ECO:0000313" key="2">
    <source>
        <dbReference type="Proteomes" id="UP001497623"/>
    </source>
</evidence>
<dbReference type="PANTHER" id="PTHR13318:SF247">
    <property type="entry name" value="GH16156P"/>
    <property type="match status" value="1"/>
</dbReference>
<keyword evidence="2" id="KW-1185">Reference proteome</keyword>
<accession>A0AAV2Q7Q2</accession>
<dbReference type="AlphaFoldDB" id="A0AAV2Q7Q2"/>
<dbReference type="GO" id="GO:0031146">
    <property type="term" value="P:SCF-dependent proteasomal ubiquitin-dependent protein catabolic process"/>
    <property type="evidence" value="ECO:0007669"/>
    <property type="project" value="TreeGrafter"/>
</dbReference>
<gene>
    <name evidence="1" type="ORF">MNOR_LOCUS8669</name>
</gene>
<proteinExistence type="predicted"/>
<organism evidence="1 2">
    <name type="scientific">Meganyctiphanes norvegica</name>
    <name type="common">Northern krill</name>
    <name type="synonym">Thysanopoda norvegica</name>
    <dbReference type="NCBI Taxonomy" id="48144"/>
    <lineage>
        <taxon>Eukaryota</taxon>
        <taxon>Metazoa</taxon>
        <taxon>Ecdysozoa</taxon>
        <taxon>Arthropoda</taxon>
        <taxon>Crustacea</taxon>
        <taxon>Multicrustacea</taxon>
        <taxon>Malacostraca</taxon>
        <taxon>Eumalacostraca</taxon>
        <taxon>Eucarida</taxon>
        <taxon>Euphausiacea</taxon>
        <taxon>Euphausiidae</taxon>
        <taxon>Meganyctiphanes</taxon>
    </lineage>
</organism>